<gene>
    <name evidence="8" type="ORF">KFL_008620040</name>
</gene>
<dbReference type="Gene3D" id="1.10.10.60">
    <property type="entry name" value="Homeodomain-like"/>
    <property type="match status" value="1"/>
</dbReference>
<feature type="DNA-binding region" description="Homeobox" evidence="4">
    <location>
        <begin position="83"/>
        <end position="142"/>
    </location>
</feature>
<keyword evidence="4 5" id="KW-0539">Nucleus</keyword>
<dbReference type="Proteomes" id="UP000054558">
    <property type="component" value="Unassembled WGS sequence"/>
</dbReference>
<evidence type="ECO:0000313" key="9">
    <source>
        <dbReference type="Proteomes" id="UP000054558"/>
    </source>
</evidence>
<name>A0A1Y1IQR6_KLENI</name>
<comment type="subcellular location">
    <subcellularLocation>
        <location evidence="1 4 5">Nucleus</location>
    </subcellularLocation>
</comment>
<evidence type="ECO:0000256" key="4">
    <source>
        <dbReference type="PROSITE-ProRule" id="PRU00108"/>
    </source>
</evidence>
<keyword evidence="9" id="KW-1185">Reference proteome</keyword>
<sequence>MVHLSSSSATASTPARPRATRVKQEPTSLPLAQAAASPRAACVTEDAYARAAGLPSPSSAVSPAGAWSVACKQEDESADGGESARRRPKLSAAHVEALEGIFERDPAGAPGKRAALARQFGVSQQQIATWFQNRRARQRTRQLQHDFDLLRKCLRAAFTENQALKLELDDLRQAHAHCLLPPSSPPAAPAVASASLPALRNLPAPFAPPQPGSPEKRPRRTLSAPLLKRARLSPAEPAPAPLAAAPPHEAPLPALPVPFVLPTSTMPLPVVAAGSGGDEVHSGGARSACFPAAPEETTLDEAFRDLLTSDPLDGGLGGMGHHSAPAPDLAWGGYAAQGDGAGAAEWGAMEWEGEADSALEGLLSAHALDPMFDLEAASQACAREDLKMQAAWWH</sequence>
<reference evidence="8 9" key="1">
    <citation type="journal article" date="2014" name="Nat. Commun.">
        <title>Klebsormidium flaccidum genome reveals primary factors for plant terrestrial adaptation.</title>
        <authorList>
            <person name="Hori K."/>
            <person name="Maruyama F."/>
            <person name="Fujisawa T."/>
            <person name="Togashi T."/>
            <person name="Yamamoto N."/>
            <person name="Seo M."/>
            <person name="Sato S."/>
            <person name="Yamada T."/>
            <person name="Mori H."/>
            <person name="Tajima N."/>
            <person name="Moriyama T."/>
            <person name="Ikeuchi M."/>
            <person name="Watanabe M."/>
            <person name="Wada H."/>
            <person name="Kobayashi K."/>
            <person name="Saito M."/>
            <person name="Masuda T."/>
            <person name="Sasaki-Sekimoto Y."/>
            <person name="Mashiguchi K."/>
            <person name="Awai K."/>
            <person name="Shimojima M."/>
            <person name="Masuda S."/>
            <person name="Iwai M."/>
            <person name="Nobusawa T."/>
            <person name="Narise T."/>
            <person name="Kondo S."/>
            <person name="Saito H."/>
            <person name="Sato R."/>
            <person name="Murakawa M."/>
            <person name="Ihara Y."/>
            <person name="Oshima-Yamada Y."/>
            <person name="Ohtaka K."/>
            <person name="Satoh M."/>
            <person name="Sonobe K."/>
            <person name="Ishii M."/>
            <person name="Ohtani R."/>
            <person name="Kanamori-Sato M."/>
            <person name="Honoki R."/>
            <person name="Miyazaki D."/>
            <person name="Mochizuki H."/>
            <person name="Umetsu J."/>
            <person name="Higashi K."/>
            <person name="Shibata D."/>
            <person name="Kamiya Y."/>
            <person name="Sato N."/>
            <person name="Nakamura Y."/>
            <person name="Tabata S."/>
            <person name="Ida S."/>
            <person name="Kurokawa K."/>
            <person name="Ohta H."/>
        </authorList>
    </citation>
    <scope>NUCLEOTIDE SEQUENCE [LARGE SCALE GENOMIC DNA]</scope>
    <source>
        <strain evidence="8 9">NIES-2285</strain>
    </source>
</reference>
<keyword evidence="3" id="KW-0804">Transcription</keyword>
<dbReference type="AlphaFoldDB" id="A0A1Y1IQR6"/>
<dbReference type="SMART" id="SM00389">
    <property type="entry name" value="HOX"/>
    <property type="match status" value="1"/>
</dbReference>
<dbReference type="InterPro" id="IPR050762">
    <property type="entry name" value="HD-ZIP_Homeobox_LZ_Class_II"/>
</dbReference>
<protein>
    <submittedName>
        <fullName evidence="8">Homeobox domain-containing protein</fullName>
    </submittedName>
</protein>
<dbReference type="PANTHER" id="PTHR45714:SF34">
    <property type="entry name" value="HOMEOBOX-LEUCINE ZIPPER PROTEIN HAT9"/>
    <property type="match status" value="1"/>
</dbReference>
<evidence type="ECO:0000259" key="7">
    <source>
        <dbReference type="PROSITE" id="PS50071"/>
    </source>
</evidence>
<dbReference type="PROSITE" id="PS50071">
    <property type="entry name" value="HOMEOBOX_2"/>
    <property type="match status" value="1"/>
</dbReference>
<dbReference type="PANTHER" id="PTHR45714">
    <property type="entry name" value="HOMEOBOX-LEUCINE ZIPPER PROTEIN HAT14"/>
    <property type="match status" value="1"/>
</dbReference>
<keyword evidence="4 5" id="KW-0371">Homeobox</keyword>
<evidence type="ECO:0000313" key="8">
    <source>
        <dbReference type="EMBL" id="GAQ91819.1"/>
    </source>
</evidence>
<feature type="region of interest" description="Disordered" evidence="6">
    <location>
        <begin position="1"/>
        <end position="36"/>
    </location>
</feature>
<dbReference type="EMBL" id="DF237811">
    <property type="protein sequence ID" value="GAQ91819.1"/>
    <property type="molecule type" value="Genomic_DNA"/>
</dbReference>
<dbReference type="OrthoDB" id="6159439at2759"/>
<organism evidence="8 9">
    <name type="scientific">Klebsormidium nitens</name>
    <name type="common">Green alga</name>
    <name type="synonym">Ulothrix nitens</name>
    <dbReference type="NCBI Taxonomy" id="105231"/>
    <lineage>
        <taxon>Eukaryota</taxon>
        <taxon>Viridiplantae</taxon>
        <taxon>Streptophyta</taxon>
        <taxon>Klebsormidiophyceae</taxon>
        <taxon>Klebsormidiales</taxon>
        <taxon>Klebsormidiaceae</taxon>
        <taxon>Klebsormidium</taxon>
    </lineage>
</organism>
<proteinExistence type="predicted"/>
<evidence type="ECO:0000256" key="5">
    <source>
        <dbReference type="RuleBase" id="RU000682"/>
    </source>
</evidence>
<accession>A0A1Y1IQR6</accession>
<dbReference type="Pfam" id="PF00046">
    <property type="entry name" value="Homeodomain"/>
    <property type="match status" value="1"/>
</dbReference>
<dbReference type="InterPro" id="IPR009057">
    <property type="entry name" value="Homeodomain-like_sf"/>
</dbReference>
<dbReference type="STRING" id="105231.A0A1Y1IQR6"/>
<keyword evidence="2" id="KW-0805">Transcription regulation</keyword>
<feature type="domain" description="Homeobox" evidence="7">
    <location>
        <begin position="81"/>
        <end position="141"/>
    </location>
</feature>
<evidence type="ECO:0000256" key="3">
    <source>
        <dbReference type="ARBA" id="ARBA00023163"/>
    </source>
</evidence>
<dbReference type="GO" id="GO:0005634">
    <property type="term" value="C:nucleus"/>
    <property type="evidence" value="ECO:0007669"/>
    <property type="project" value="UniProtKB-SubCell"/>
</dbReference>
<dbReference type="InterPro" id="IPR001356">
    <property type="entry name" value="HD"/>
</dbReference>
<dbReference type="OMA" id="PPFFMRL"/>
<dbReference type="GO" id="GO:0003677">
    <property type="term" value="F:DNA binding"/>
    <property type="evidence" value="ECO:0007669"/>
    <property type="project" value="UniProtKB-UniRule"/>
</dbReference>
<evidence type="ECO:0000256" key="6">
    <source>
        <dbReference type="SAM" id="MobiDB-lite"/>
    </source>
</evidence>
<feature type="compositionally biased region" description="Low complexity" evidence="6">
    <location>
        <begin position="1"/>
        <end position="17"/>
    </location>
</feature>
<dbReference type="CDD" id="cd00086">
    <property type="entry name" value="homeodomain"/>
    <property type="match status" value="1"/>
</dbReference>
<dbReference type="SUPFAM" id="SSF46689">
    <property type="entry name" value="Homeodomain-like"/>
    <property type="match status" value="1"/>
</dbReference>
<keyword evidence="4 5" id="KW-0238">DNA-binding</keyword>
<evidence type="ECO:0000256" key="1">
    <source>
        <dbReference type="ARBA" id="ARBA00004123"/>
    </source>
</evidence>
<evidence type="ECO:0000256" key="2">
    <source>
        <dbReference type="ARBA" id="ARBA00023015"/>
    </source>
</evidence>